<evidence type="ECO:0000256" key="2">
    <source>
        <dbReference type="ARBA" id="ARBA00022801"/>
    </source>
</evidence>
<dbReference type="InterPro" id="IPR043504">
    <property type="entry name" value="Peptidase_S1_PA_chymotrypsin"/>
</dbReference>
<dbReference type="OrthoDB" id="19606at2759"/>
<evidence type="ECO:0000256" key="5">
    <source>
        <dbReference type="ARBA" id="ARBA00024195"/>
    </source>
</evidence>
<evidence type="ECO:0000313" key="10">
    <source>
        <dbReference type="Proteomes" id="UP000228934"/>
    </source>
</evidence>
<dbReference type="GO" id="GO:0005615">
    <property type="term" value="C:extracellular space"/>
    <property type="evidence" value="ECO:0007669"/>
    <property type="project" value="TreeGrafter"/>
</dbReference>
<protein>
    <recommendedName>
        <fullName evidence="8">Peptidase S1 domain-containing protein</fullName>
    </recommendedName>
</protein>
<feature type="region of interest" description="Disordered" evidence="7">
    <location>
        <begin position="1"/>
        <end position="28"/>
    </location>
</feature>
<keyword evidence="1 6" id="KW-0645">Protease</keyword>
<gene>
    <name evidence="9" type="ORF">AB205_0065930</name>
</gene>
<accession>A0A2G9S5I9</accession>
<dbReference type="Gene3D" id="2.40.10.10">
    <property type="entry name" value="Trypsin-like serine proteases"/>
    <property type="match status" value="1"/>
</dbReference>
<dbReference type="PRINTS" id="PR00722">
    <property type="entry name" value="CHYMOTRYPSIN"/>
</dbReference>
<proteinExistence type="inferred from homology"/>
<feature type="non-terminal residue" evidence="9">
    <location>
        <position position="318"/>
    </location>
</feature>
<evidence type="ECO:0000256" key="7">
    <source>
        <dbReference type="SAM" id="MobiDB-lite"/>
    </source>
</evidence>
<dbReference type="EMBL" id="KV925166">
    <property type="protein sequence ID" value="PIO35370.1"/>
    <property type="molecule type" value="Genomic_DNA"/>
</dbReference>
<keyword evidence="3 6" id="KW-0720">Serine protease</keyword>
<sequence length="318" mass="35294">EGSEGEEAENRKNNEGEGHVLKAPQVPQDQDKKTDLINAVNFDIEAELKLIKESISSVSCGIPVKQPDIKRFKRIVGGTKAKENQFPWQVAIKDGTKVNCGGIYIGGCWVLTAAHCVRADQPHKYRVIIELLDRLSLSENVDSFPVKTVKVHENYNSGTYENDIALLEVVNIYKEAACMQVDNNLVPACVPWSTHLFKAGDTCVVSGWGREEGFTKVFHLKWGHIRLMNNCTSIYKERFLNGMECAGTHDGSIDACKGDSGGPLVCYDVNNVAYVWGVVSWGENCGVAGFPGVYSKVAYYFEWIVRHVGRALISKYNI</sequence>
<dbReference type="PANTHER" id="PTHR24264">
    <property type="entry name" value="TRYPSIN-RELATED"/>
    <property type="match status" value="1"/>
</dbReference>
<dbReference type="PANTHER" id="PTHR24264:SF83">
    <property type="entry name" value="COMPLEMENT FACTOR I"/>
    <property type="match status" value="1"/>
</dbReference>
<evidence type="ECO:0000256" key="4">
    <source>
        <dbReference type="ARBA" id="ARBA00023157"/>
    </source>
</evidence>
<dbReference type="InterPro" id="IPR033116">
    <property type="entry name" value="TRYPSIN_SER"/>
</dbReference>
<keyword evidence="10" id="KW-1185">Reference proteome</keyword>
<dbReference type="PROSITE" id="PS00134">
    <property type="entry name" value="TRYPSIN_HIS"/>
    <property type="match status" value="1"/>
</dbReference>
<feature type="compositionally biased region" description="Basic and acidic residues" evidence="7">
    <location>
        <begin position="8"/>
        <end position="20"/>
    </location>
</feature>
<name>A0A2G9S5I9_AQUCT</name>
<keyword evidence="4" id="KW-1015">Disulfide bond</keyword>
<evidence type="ECO:0000259" key="8">
    <source>
        <dbReference type="PROSITE" id="PS50240"/>
    </source>
</evidence>
<organism evidence="9 10">
    <name type="scientific">Aquarana catesbeiana</name>
    <name type="common">American bullfrog</name>
    <name type="synonym">Rana catesbeiana</name>
    <dbReference type="NCBI Taxonomy" id="8400"/>
    <lineage>
        <taxon>Eukaryota</taxon>
        <taxon>Metazoa</taxon>
        <taxon>Chordata</taxon>
        <taxon>Craniata</taxon>
        <taxon>Vertebrata</taxon>
        <taxon>Euteleostomi</taxon>
        <taxon>Amphibia</taxon>
        <taxon>Batrachia</taxon>
        <taxon>Anura</taxon>
        <taxon>Neobatrachia</taxon>
        <taxon>Ranoidea</taxon>
        <taxon>Ranidae</taxon>
        <taxon>Aquarana</taxon>
    </lineage>
</organism>
<dbReference type="InterPro" id="IPR018114">
    <property type="entry name" value="TRYPSIN_HIS"/>
</dbReference>
<dbReference type="PROSITE" id="PS50240">
    <property type="entry name" value="TRYPSIN_DOM"/>
    <property type="match status" value="1"/>
</dbReference>
<comment type="similarity">
    <text evidence="5">Belongs to the peptidase S1 family. CLIP subfamily.</text>
</comment>
<dbReference type="SUPFAM" id="SSF50494">
    <property type="entry name" value="Trypsin-like serine proteases"/>
    <property type="match status" value="1"/>
</dbReference>
<dbReference type="InterPro" id="IPR050127">
    <property type="entry name" value="Serine_Proteases_S1"/>
</dbReference>
<dbReference type="GO" id="GO:0004252">
    <property type="term" value="F:serine-type endopeptidase activity"/>
    <property type="evidence" value="ECO:0007669"/>
    <property type="project" value="InterPro"/>
</dbReference>
<dbReference type="FunFam" id="2.40.10.10:FF:000002">
    <property type="entry name" value="Transmembrane protease serine"/>
    <property type="match status" value="1"/>
</dbReference>
<evidence type="ECO:0000256" key="3">
    <source>
        <dbReference type="ARBA" id="ARBA00022825"/>
    </source>
</evidence>
<dbReference type="Pfam" id="PF00089">
    <property type="entry name" value="Trypsin"/>
    <property type="match status" value="1"/>
</dbReference>
<reference evidence="10" key="1">
    <citation type="journal article" date="2017" name="Nat. Commun.">
        <title>The North American bullfrog draft genome provides insight into hormonal regulation of long noncoding RNA.</title>
        <authorList>
            <person name="Hammond S.A."/>
            <person name="Warren R.L."/>
            <person name="Vandervalk B.P."/>
            <person name="Kucuk E."/>
            <person name="Khan H."/>
            <person name="Gibb E.A."/>
            <person name="Pandoh P."/>
            <person name="Kirk H."/>
            <person name="Zhao Y."/>
            <person name="Jones M."/>
            <person name="Mungall A.J."/>
            <person name="Coope R."/>
            <person name="Pleasance S."/>
            <person name="Moore R.A."/>
            <person name="Holt R.A."/>
            <person name="Round J.M."/>
            <person name="Ohora S."/>
            <person name="Walle B.V."/>
            <person name="Veldhoen N."/>
            <person name="Helbing C.C."/>
            <person name="Birol I."/>
        </authorList>
    </citation>
    <scope>NUCLEOTIDE SEQUENCE [LARGE SCALE GENOMIC DNA]</scope>
</reference>
<evidence type="ECO:0000256" key="6">
    <source>
        <dbReference type="RuleBase" id="RU363034"/>
    </source>
</evidence>
<dbReference type="Proteomes" id="UP000228934">
    <property type="component" value="Unassembled WGS sequence"/>
</dbReference>
<dbReference type="InterPro" id="IPR009003">
    <property type="entry name" value="Peptidase_S1_PA"/>
</dbReference>
<dbReference type="CDD" id="cd00190">
    <property type="entry name" value="Tryp_SPc"/>
    <property type="match status" value="1"/>
</dbReference>
<dbReference type="InterPro" id="IPR001314">
    <property type="entry name" value="Peptidase_S1A"/>
</dbReference>
<evidence type="ECO:0000256" key="1">
    <source>
        <dbReference type="ARBA" id="ARBA00022670"/>
    </source>
</evidence>
<dbReference type="InterPro" id="IPR001254">
    <property type="entry name" value="Trypsin_dom"/>
</dbReference>
<dbReference type="SMART" id="SM00020">
    <property type="entry name" value="Tryp_SPc"/>
    <property type="match status" value="1"/>
</dbReference>
<evidence type="ECO:0000313" key="9">
    <source>
        <dbReference type="EMBL" id="PIO35370.1"/>
    </source>
</evidence>
<feature type="non-terminal residue" evidence="9">
    <location>
        <position position="1"/>
    </location>
</feature>
<dbReference type="PROSITE" id="PS00135">
    <property type="entry name" value="TRYPSIN_SER"/>
    <property type="match status" value="1"/>
</dbReference>
<keyword evidence="2 6" id="KW-0378">Hydrolase</keyword>
<dbReference type="GO" id="GO:0006508">
    <property type="term" value="P:proteolysis"/>
    <property type="evidence" value="ECO:0007669"/>
    <property type="project" value="UniProtKB-KW"/>
</dbReference>
<feature type="domain" description="Peptidase S1" evidence="8">
    <location>
        <begin position="75"/>
        <end position="309"/>
    </location>
</feature>
<dbReference type="AlphaFoldDB" id="A0A2G9S5I9"/>